<dbReference type="GeneID" id="110081325"/>
<dbReference type="InterPro" id="IPR002347">
    <property type="entry name" value="SDR_fam"/>
</dbReference>
<proteinExistence type="inferred from homology"/>
<accession>A0ABM5EUU0</accession>
<comment type="similarity">
    <text evidence="1">Belongs to the short-chain dehydrogenases/reductases (SDR) family.</text>
</comment>
<dbReference type="Gene3D" id="3.40.50.720">
    <property type="entry name" value="NAD(P)-binding Rossmann-like Domain"/>
    <property type="match status" value="1"/>
</dbReference>
<dbReference type="SUPFAM" id="SSF51735">
    <property type="entry name" value="NAD(P)-binding Rossmann-fold domains"/>
    <property type="match status" value="1"/>
</dbReference>
<evidence type="ECO:0000256" key="2">
    <source>
        <dbReference type="SAM" id="MobiDB-lite"/>
    </source>
</evidence>
<gene>
    <name evidence="4" type="primary">LOC110081325</name>
</gene>
<reference evidence="4" key="1">
    <citation type="submission" date="2025-08" db="UniProtKB">
        <authorList>
            <consortium name="RefSeq"/>
        </authorList>
    </citation>
    <scope>IDENTIFICATION</scope>
</reference>
<evidence type="ECO:0000313" key="3">
    <source>
        <dbReference type="Proteomes" id="UP001652642"/>
    </source>
</evidence>
<dbReference type="Proteomes" id="UP001652642">
    <property type="component" value="Chromosome 10"/>
</dbReference>
<protein>
    <submittedName>
        <fullName evidence="4">C-signal-like isoform X1</fullName>
    </submittedName>
</protein>
<dbReference type="InterPro" id="IPR036291">
    <property type="entry name" value="NAD(P)-bd_dom_sf"/>
</dbReference>
<keyword evidence="3" id="KW-1185">Reference proteome</keyword>
<dbReference type="PRINTS" id="PR00080">
    <property type="entry name" value="SDRFAMILY"/>
</dbReference>
<dbReference type="PANTHER" id="PTHR43544:SF38">
    <property type="entry name" value="C-FACTOR-RELATED"/>
    <property type="match status" value="1"/>
</dbReference>
<organism evidence="3 4">
    <name type="scientific">Pogona vitticeps</name>
    <name type="common">central bearded dragon</name>
    <dbReference type="NCBI Taxonomy" id="103695"/>
    <lineage>
        <taxon>Eukaryota</taxon>
        <taxon>Metazoa</taxon>
        <taxon>Chordata</taxon>
        <taxon>Craniata</taxon>
        <taxon>Vertebrata</taxon>
        <taxon>Euteleostomi</taxon>
        <taxon>Lepidosauria</taxon>
        <taxon>Squamata</taxon>
        <taxon>Bifurcata</taxon>
        <taxon>Unidentata</taxon>
        <taxon>Episquamata</taxon>
        <taxon>Toxicofera</taxon>
        <taxon>Iguania</taxon>
        <taxon>Acrodonta</taxon>
        <taxon>Agamidae</taxon>
        <taxon>Amphibolurinae</taxon>
        <taxon>Pogona</taxon>
    </lineage>
</organism>
<dbReference type="PRINTS" id="PR00081">
    <property type="entry name" value="GDHRDH"/>
</dbReference>
<evidence type="ECO:0000313" key="4">
    <source>
        <dbReference type="RefSeq" id="XP_072836918.1"/>
    </source>
</evidence>
<dbReference type="RefSeq" id="XP_072836918.1">
    <property type="nucleotide sequence ID" value="XM_072980817.1"/>
</dbReference>
<sequence length="266" mass="28039">MASRGAFCPQPGGGLPAAPWPQGMRCLSQPGRQTSGSSPRAVPPASPLSSCFSSSLQALKDLALGPPKGSTLVLLQLDVTDPQSIKEAAKKAEEHLEGRGLNLLVNNAGIACDTTLDSETAQTMMTVYATNTVGPLQVSQAFCPLLKRAALRNCGGMRCSKAAIVNISSSYGSLSALEGWQWKQDVGYRCSKAALNMLTRCQARGYGCWGILCVSVHPGDVKTGLDVEQEVLSVASSTQAILQVLARLSASDNGSFLDWRGEVVPW</sequence>
<evidence type="ECO:0000256" key="1">
    <source>
        <dbReference type="RuleBase" id="RU000363"/>
    </source>
</evidence>
<dbReference type="Pfam" id="PF00106">
    <property type="entry name" value="adh_short"/>
    <property type="match status" value="1"/>
</dbReference>
<feature type="region of interest" description="Disordered" evidence="2">
    <location>
        <begin position="19"/>
        <end position="46"/>
    </location>
</feature>
<dbReference type="PANTHER" id="PTHR43544">
    <property type="entry name" value="SHORT-CHAIN DEHYDROGENASE/REDUCTASE"/>
    <property type="match status" value="1"/>
</dbReference>
<dbReference type="InterPro" id="IPR051468">
    <property type="entry name" value="Fungal_SecMetab_SDRs"/>
</dbReference>
<name>A0ABM5EUU0_9SAUR</name>